<dbReference type="EC" id="2.1.1.113" evidence="2"/>
<evidence type="ECO:0000313" key="11">
    <source>
        <dbReference type="EMBL" id="CAE7328547.1"/>
    </source>
</evidence>
<evidence type="ECO:0000256" key="4">
    <source>
        <dbReference type="ARBA" id="ARBA00022679"/>
    </source>
</evidence>
<dbReference type="OrthoDB" id="409018at2759"/>
<name>A0A812NN05_SYMPI</name>
<dbReference type="SUPFAM" id="SSF53335">
    <property type="entry name" value="S-adenosyl-L-methionine-dependent methyltransferases"/>
    <property type="match status" value="2"/>
</dbReference>
<evidence type="ECO:0000256" key="5">
    <source>
        <dbReference type="ARBA" id="ARBA00022691"/>
    </source>
</evidence>
<dbReference type="SUPFAM" id="SSF53756">
    <property type="entry name" value="UDP-Glycosyltransferase/glycogen phosphorylase"/>
    <property type="match status" value="1"/>
</dbReference>
<evidence type="ECO:0000256" key="1">
    <source>
        <dbReference type="ARBA" id="ARBA00010203"/>
    </source>
</evidence>
<dbReference type="Gene3D" id="1.25.40.10">
    <property type="entry name" value="Tetratricopeptide repeat domain"/>
    <property type="match status" value="3"/>
</dbReference>
<dbReference type="NCBIfam" id="TIGR00756">
    <property type="entry name" value="PPR"/>
    <property type="match status" value="2"/>
</dbReference>
<feature type="repeat" description="PPR" evidence="9">
    <location>
        <begin position="888"/>
        <end position="922"/>
    </location>
</feature>
<dbReference type="Pfam" id="PF13812">
    <property type="entry name" value="PPR_3"/>
    <property type="match status" value="1"/>
</dbReference>
<feature type="repeat" description="PPR" evidence="9">
    <location>
        <begin position="1008"/>
        <end position="1042"/>
    </location>
</feature>
<keyword evidence="12" id="KW-1185">Reference proteome</keyword>
<dbReference type="Gene3D" id="3.40.50.150">
    <property type="entry name" value="Vaccinia Virus protein VP39"/>
    <property type="match status" value="2"/>
</dbReference>
<dbReference type="PROSITE" id="PS51375">
    <property type="entry name" value="PPR"/>
    <property type="match status" value="7"/>
</dbReference>
<keyword evidence="5" id="KW-0949">S-adenosyl-L-methionine</keyword>
<dbReference type="GO" id="GO:0015667">
    <property type="term" value="F:site-specific DNA-methyltransferase (cytosine-N4-specific) activity"/>
    <property type="evidence" value="ECO:0007669"/>
    <property type="project" value="UniProtKB-EC"/>
</dbReference>
<evidence type="ECO:0000256" key="9">
    <source>
        <dbReference type="PROSITE-ProRule" id="PRU00708"/>
    </source>
</evidence>
<evidence type="ECO:0000313" key="12">
    <source>
        <dbReference type="Proteomes" id="UP000649617"/>
    </source>
</evidence>
<feature type="repeat" description="PPR" evidence="9">
    <location>
        <begin position="853"/>
        <end position="887"/>
    </location>
</feature>
<gene>
    <name evidence="11" type="ORF">SPIL2461_LOCUS7609</name>
</gene>
<accession>A0A812NN05</accession>
<protein>
    <recommendedName>
        <fullName evidence="2">site-specific DNA-methyltransferase (cytosine-N(4)-specific)</fullName>
        <ecNumber evidence="2">2.1.1.113</ecNumber>
    </recommendedName>
</protein>
<keyword evidence="3" id="KW-0489">Methyltransferase</keyword>
<reference evidence="11" key="1">
    <citation type="submission" date="2021-02" db="EMBL/GenBank/DDBJ databases">
        <authorList>
            <person name="Dougan E. K."/>
            <person name="Rhodes N."/>
            <person name="Thang M."/>
            <person name="Chan C."/>
        </authorList>
    </citation>
    <scope>NUCLEOTIDE SEQUENCE</scope>
</reference>
<dbReference type="InterPro" id="IPR002885">
    <property type="entry name" value="PPR_rpt"/>
</dbReference>
<dbReference type="PANTHER" id="PTHR47447">
    <property type="entry name" value="OS03G0856100 PROTEIN"/>
    <property type="match status" value="1"/>
</dbReference>
<dbReference type="GO" id="GO:0009307">
    <property type="term" value="P:DNA restriction-modification system"/>
    <property type="evidence" value="ECO:0007669"/>
    <property type="project" value="UniProtKB-KW"/>
</dbReference>
<dbReference type="PANTHER" id="PTHR47447:SF17">
    <property type="entry name" value="OS12G0638900 PROTEIN"/>
    <property type="match status" value="1"/>
</dbReference>
<dbReference type="InterPro" id="IPR011990">
    <property type="entry name" value="TPR-like_helical_dom_sf"/>
</dbReference>
<organism evidence="11 12">
    <name type="scientific">Symbiodinium pilosum</name>
    <name type="common">Dinoflagellate</name>
    <dbReference type="NCBI Taxonomy" id="2952"/>
    <lineage>
        <taxon>Eukaryota</taxon>
        <taxon>Sar</taxon>
        <taxon>Alveolata</taxon>
        <taxon>Dinophyceae</taxon>
        <taxon>Suessiales</taxon>
        <taxon>Symbiodiniaceae</taxon>
        <taxon>Symbiodinium</taxon>
    </lineage>
</organism>
<dbReference type="Pfam" id="PF23276">
    <property type="entry name" value="TPR_24"/>
    <property type="match status" value="1"/>
</dbReference>
<feature type="repeat" description="PPR" evidence="9">
    <location>
        <begin position="923"/>
        <end position="957"/>
    </location>
</feature>
<comment type="similarity">
    <text evidence="1">Belongs to the N(4)/N(6)-methyltransferase family. N(4) subfamily.</text>
</comment>
<keyword evidence="7" id="KW-0680">Restriction system</keyword>
<dbReference type="CDD" id="cd03784">
    <property type="entry name" value="GT1_Gtf-like"/>
    <property type="match status" value="1"/>
</dbReference>
<dbReference type="Pfam" id="PF01535">
    <property type="entry name" value="PPR"/>
    <property type="match status" value="1"/>
</dbReference>
<dbReference type="GO" id="GO:0032259">
    <property type="term" value="P:methylation"/>
    <property type="evidence" value="ECO:0007669"/>
    <property type="project" value="UniProtKB-KW"/>
</dbReference>
<dbReference type="InterPro" id="IPR017985">
    <property type="entry name" value="MeTrfase_CN4_CS"/>
</dbReference>
<dbReference type="Proteomes" id="UP000649617">
    <property type="component" value="Unassembled WGS sequence"/>
</dbReference>
<feature type="repeat" description="PPR" evidence="9">
    <location>
        <begin position="818"/>
        <end position="852"/>
    </location>
</feature>
<dbReference type="InterPro" id="IPR002213">
    <property type="entry name" value="UDP_glucos_trans"/>
</dbReference>
<evidence type="ECO:0000256" key="8">
    <source>
        <dbReference type="ARBA" id="ARBA00049120"/>
    </source>
</evidence>
<keyword evidence="6" id="KW-0677">Repeat</keyword>
<feature type="repeat" description="PPR" evidence="9">
    <location>
        <begin position="1043"/>
        <end position="1077"/>
    </location>
</feature>
<evidence type="ECO:0000256" key="3">
    <source>
        <dbReference type="ARBA" id="ARBA00022603"/>
    </source>
</evidence>
<dbReference type="InterPro" id="IPR029063">
    <property type="entry name" value="SAM-dependent_MTases_sf"/>
</dbReference>
<keyword evidence="4" id="KW-0808">Transferase</keyword>
<feature type="domain" description="Pentatricopeptide repeat-containing protein-mitochondrial" evidence="10">
    <location>
        <begin position="894"/>
        <end position="1010"/>
    </location>
</feature>
<evidence type="ECO:0000259" key="10">
    <source>
        <dbReference type="Pfam" id="PF23276"/>
    </source>
</evidence>
<dbReference type="GO" id="GO:0003677">
    <property type="term" value="F:DNA binding"/>
    <property type="evidence" value="ECO:0007669"/>
    <property type="project" value="InterPro"/>
</dbReference>
<feature type="repeat" description="PPR" evidence="9">
    <location>
        <begin position="958"/>
        <end position="992"/>
    </location>
</feature>
<evidence type="ECO:0000256" key="7">
    <source>
        <dbReference type="ARBA" id="ARBA00022747"/>
    </source>
</evidence>
<dbReference type="Pfam" id="PF00201">
    <property type="entry name" value="UDPGT"/>
    <property type="match status" value="1"/>
</dbReference>
<evidence type="ECO:0000256" key="6">
    <source>
        <dbReference type="ARBA" id="ARBA00022737"/>
    </source>
</evidence>
<comment type="caution">
    <text evidence="11">The sequence shown here is derived from an EMBL/GenBank/DDBJ whole genome shotgun (WGS) entry which is preliminary data.</text>
</comment>
<sequence length="1518" mass="165776">MAICYVHEMEGLGRCLVANRDIDPGSEILKERPLLAAPEMELGQVDLAGLEATCEDTCQPWSHSTIDGAAVRRLLGLLQMYLESDIEIKRSVLELDDSMEGTAAACLVRKLASRLLESGLFAQLRKMELHCQSGCIVSTVPISRGSRIEISYELERLDVEEELEALGHAAPVLTSGQTQICCCVMPWMGQLVPMIHLALALQAQKSTVVSFITTTLGVHRLRTLLGNKRAKLNLVQIDDGSDEDSERVFARLLQTPGQEPFLEANLTVAGLAKEHVQSLVKQGVTHFVLDWLSFGFAECIRASGAQYCISMPGSTLQAEFGCAVRDSSECSSNTQRAIQSITHNAKILVHGFPGMFGARVGQMGDQMTCVGILASEPETLPADVEAFLNSAGPPVLYVFLGSLTVLTVKELEVLCRAVSSPGEWRVMWSLPEDLQVLLPSISRNAGFFLSHWLPQASILRHPACIAALIHAGWSSLADVILSGKPVCALPLFGDQPINAQIVQTLNIGLTISAGRSLGDMDPKRIQASIRAVIQDSRFSEAARAWKKAAGFGGADYAAGVVRSYFDQEGRETLQEGRADLEMAAVTLAEDMRSLSFDDGDAEELLPMGAQLEVLLMQSELLLGAADAVTWWLLRLRVYRDFQRLLSYGDTVLRSVDPRDICELVGLAGAVHNKLLRQAVSLGLLSPLLDDEPHRPANFAAVWLASGSTLAHHVAVFKGDMEKATGLDEEGPATSALGICTSRAQEERLLEHHLSVAVIVAASRLLVLPLHGSVSTTRHKAKDMDVTRDRSMRRATQNLAVCHRLESLPQKQHNPKGSDLRHYVKLINMHAKKGALEKAEACFQELQTARLTPDLFAYSGVMNAHARCGSVVGAQRYLQELLDESLQPDAVCYGSVLNACAQAHESELAEHWLSQMISARVPPNRVAYSTVINAFAQEGSVEAAERWFSSMTADRVVPNEVTFCSMIKACANKGDADHAMQWLQCLLESGLEVPALAFNSAINACAGTGDVTYNSLVKVSAAKGDVQCAQRFLDELLGSGLQPDVQTFNSLLSCGAYRGDLQACESWYQQMESLGVTPDTITYSTMRTACTRCGNHIQAQHWLKLIVQNDESARAVWSARGKTAIDPFSETGGVMKKALYRFRSQGDERIAEHLEKALEYQWVYGYPHMPQHEQQLTHGAYKYMAGMQPMTAREIYKIVPESQAVMDTFCGSGTVLIEGLVAGKVRCIGSDTSPLAIFVTRHHTDALQLPLEDFMAKAEELAAPGATNWGSLRDGIRTITMPLLRDGLWFAYAIAWRLARSSFGGSKFGQKDEGQVGDARSYFLSTTYRFADRVRDLRSQFKGKPSVELHCCDCRQLVLEEKVDAIITSPPYPGVYNYLQAAAYDCRQVAGEGTEGMGFLEEVWEPGEPDLSVELGAASLQPKSVAEARTRWQKEQEEWLAAAKGNLRQGGTVTIMVGNGDALEENANEIDCLQSTLAAASAVGFDVVATSTIESCADAAHESKGMLRTEHMIHLRKPS</sequence>
<dbReference type="PROSITE" id="PS00093">
    <property type="entry name" value="N4_MTASE"/>
    <property type="match status" value="1"/>
</dbReference>
<proteinExistence type="inferred from homology"/>
<dbReference type="GO" id="GO:0008194">
    <property type="term" value="F:UDP-glycosyltransferase activity"/>
    <property type="evidence" value="ECO:0007669"/>
    <property type="project" value="InterPro"/>
</dbReference>
<comment type="catalytic activity">
    <reaction evidence="8">
        <text>a 2'-deoxycytidine in DNA + S-adenosyl-L-methionine = an N(4)-methyl-2'-deoxycytidine in DNA + S-adenosyl-L-homocysteine + H(+)</text>
        <dbReference type="Rhea" id="RHEA:16857"/>
        <dbReference type="Rhea" id="RHEA-COMP:11369"/>
        <dbReference type="Rhea" id="RHEA-COMP:13674"/>
        <dbReference type="ChEBI" id="CHEBI:15378"/>
        <dbReference type="ChEBI" id="CHEBI:57856"/>
        <dbReference type="ChEBI" id="CHEBI:59789"/>
        <dbReference type="ChEBI" id="CHEBI:85452"/>
        <dbReference type="ChEBI" id="CHEBI:137933"/>
        <dbReference type="EC" id="2.1.1.113"/>
    </reaction>
</comment>
<dbReference type="Gene3D" id="3.40.50.2000">
    <property type="entry name" value="Glycogen Phosphorylase B"/>
    <property type="match status" value="2"/>
</dbReference>
<dbReference type="InterPro" id="IPR057027">
    <property type="entry name" value="TPR_mt"/>
</dbReference>
<dbReference type="EMBL" id="CAJNIZ010012058">
    <property type="protein sequence ID" value="CAE7328547.1"/>
    <property type="molecule type" value="Genomic_DNA"/>
</dbReference>
<evidence type="ECO:0000256" key="2">
    <source>
        <dbReference type="ARBA" id="ARBA00012185"/>
    </source>
</evidence>